<evidence type="ECO:0000313" key="3">
    <source>
        <dbReference type="Proteomes" id="UP001178354"/>
    </source>
</evidence>
<reference evidence="2" key="1">
    <citation type="journal article" date="2010" name="Int. J. Syst. Evol. Microbiol.">
        <title>Porticoccus litoralis gen. nov., sp. nov., a gammaproteobacterium isolated from the Yellow Sea.</title>
        <authorList>
            <person name="Oh H.M."/>
            <person name="Kim H."/>
            <person name="Kim K.M."/>
            <person name="Min G.S."/>
            <person name="Cho J.C."/>
        </authorList>
    </citation>
    <scope>NUCLEOTIDE SEQUENCE</scope>
    <source>
        <strain evidence="2">DSM 25064</strain>
    </source>
</reference>
<dbReference type="RefSeq" id="WP_305170736.1">
    <property type="nucleotide sequence ID" value="NZ_JAUUUU010000004.1"/>
</dbReference>
<dbReference type="PANTHER" id="PTHR33507:SF3">
    <property type="entry name" value="INNER MEMBRANE PROTEIN YBBJ"/>
    <property type="match status" value="1"/>
</dbReference>
<evidence type="ECO:0000256" key="1">
    <source>
        <dbReference type="SAM" id="Phobius"/>
    </source>
</evidence>
<reference evidence="2" key="2">
    <citation type="submission" date="2023-08" db="EMBL/GenBank/DDBJ databases">
        <authorList>
            <person name="Luo J."/>
        </authorList>
    </citation>
    <scope>NUCLEOTIDE SEQUENCE</scope>
    <source>
        <strain evidence="2">DSM 25064</strain>
    </source>
</reference>
<keyword evidence="1" id="KW-0812">Transmembrane</keyword>
<organism evidence="2 3">
    <name type="scientific">Porticoccus litoralis</name>
    <dbReference type="NCBI Taxonomy" id="434086"/>
    <lineage>
        <taxon>Bacteria</taxon>
        <taxon>Pseudomonadati</taxon>
        <taxon>Pseudomonadota</taxon>
        <taxon>Gammaproteobacteria</taxon>
        <taxon>Cellvibrionales</taxon>
        <taxon>Porticoccaceae</taxon>
        <taxon>Porticoccus</taxon>
    </lineage>
</organism>
<accession>A0AAW8B3T6</accession>
<dbReference type="InterPro" id="IPR052165">
    <property type="entry name" value="Membrane_assoc_protease"/>
</dbReference>
<keyword evidence="1" id="KW-1133">Transmembrane helix</keyword>
<dbReference type="GO" id="GO:0005886">
    <property type="term" value="C:plasma membrane"/>
    <property type="evidence" value="ECO:0007669"/>
    <property type="project" value="TreeGrafter"/>
</dbReference>
<name>A0AAW8B3T6_9GAMM</name>
<dbReference type="EMBL" id="JAUUUU010000004">
    <property type="protein sequence ID" value="MDP1521087.1"/>
    <property type="molecule type" value="Genomic_DNA"/>
</dbReference>
<sequence>MEFELATWHWLVLGILLVIMEIFIPSFTVLWFGLGALVVGVTLWPLPELPLAAQLLIWIVASCLFAILWFKYFKPRMIDKTTAGIAREAAVGESGQVIKVPAGERRGVVRFAIPILSADEWEFICEQDVAVGDRVFIKEFSGNTLIVVKLD</sequence>
<dbReference type="Gene3D" id="2.40.50.140">
    <property type="entry name" value="Nucleic acid-binding proteins"/>
    <property type="match status" value="1"/>
</dbReference>
<dbReference type="SUPFAM" id="SSF141322">
    <property type="entry name" value="NfeD domain-like"/>
    <property type="match status" value="1"/>
</dbReference>
<gene>
    <name evidence="2" type="ORF">Q8A57_08915</name>
</gene>
<feature type="transmembrane region" description="Helical" evidence="1">
    <location>
        <begin position="52"/>
        <end position="70"/>
    </location>
</feature>
<proteinExistence type="predicted"/>
<dbReference type="PANTHER" id="PTHR33507">
    <property type="entry name" value="INNER MEMBRANE PROTEIN YBBJ"/>
    <property type="match status" value="1"/>
</dbReference>
<keyword evidence="3" id="KW-1185">Reference proteome</keyword>
<keyword evidence="1" id="KW-0472">Membrane</keyword>
<dbReference type="InterPro" id="IPR012340">
    <property type="entry name" value="NA-bd_OB-fold"/>
</dbReference>
<comment type="caution">
    <text evidence="2">The sequence shown here is derived from an EMBL/GenBank/DDBJ whole genome shotgun (WGS) entry which is preliminary data.</text>
</comment>
<protein>
    <submittedName>
        <fullName evidence="2">NfeD family protein</fullName>
    </submittedName>
</protein>
<evidence type="ECO:0000313" key="2">
    <source>
        <dbReference type="EMBL" id="MDP1521087.1"/>
    </source>
</evidence>
<dbReference type="AlphaFoldDB" id="A0AAW8B3T6"/>
<dbReference type="Proteomes" id="UP001178354">
    <property type="component" value="Unassembled WGS sequence"/>
</dbReference>
<feature type="transmembrane region" description="Helical" evidence="1">
    <location>
        <begin position="6"/>
        <end position="24"/>
    </location>
</feature>